<feature type="region of interest" description="Disordered" evidence="1">
    <location>
        <begin position="167"/>
        <end position="213"/>
    </location>
</feature>
<dbReference type="EMBL" id="JAPDRL010000001">
    <property type="protein sequence ID" value="KAJ9669726.1"/>
    <property type="molecule type" value="Genomic_DNA"/>
</dbReference>
<organism evidence="2 3">
    <name type="scientific">Coniosporium apollinis</name>
    <dbReference type="NCBI Taxonomy" id="61459"/>
    <lineage>
        <taxon>Eukaryota</taxon>
        <taxon>Fungi</taxon>
        <taxon>Dikarya</taxon>
        <taxon>Ascomycota</taxon>
        <taxon>Pezizomycotina</taxon>
        <taxon>Dothideomycetes</taxon>
        <taxon>Dothideomycetes incertae sedis</taxon>
        <taxon>Coniosporium</taxon>
    </lineage>
</organism>
<evidence type="ECO:0000313" key="3">
    <source>
        <dbReference type="Proteomes" id="UP001172684"/>
    </source>
</evidence>
<evidence type="ECO:0000313" key="2">
    <source>
        <dbReference type="EMBL" id="KAJ9669726.1"/>
    </source>
</evidence>
<comment type="caution">
    <text evidence="2">The sequence shown here is derived from an EMBL/GenBank/DDBJ whole genome shotgun (WGS) entry which is preliminary data.</text>
</comment>
<feature type="compositionally biased region" description="Polar residues" evidence="1">
    <location>
        <begin position="77"/>
        <end position="95"/>
    </location>
</feature>
<proteinExistence type="predicted"/>
<name>A0ABQ9P8Z5_9PEZI</name>
<feature type="region of interest" description="Disordered" evidence="1">
    <location>
        <begin position="322"/>
        <end position="355"/>
    </location>
</feature>
<feature type="compositionally biased region" description="Basic and acidic residues" evidence="1">
    <location>
        <begin position="264"/>
        <end position="285"/>
    </location>
</feature>
<dbReference type="Proteomes" id="UP001172684">
    <property type="component" value="Unassembled WGS sequence"/>
</dbReference>
<sequence>MSNGQDHDMIHGAPEPVESRTLAAALPFSNSDDMDIEPVGKATSGESGIATNPSTTSQSLATGQPDSGAARVAQPVATASNSGVAQGSNTSSQSLAAGAWRSWEDETLSLDERLRCWKSWQANWQTQKAAWVANGCPACGECSKKHPPPHVVKKVFQASTNVGRGLEKAAEDAAAAHRAGAQQPPQSPQPQPLQPPQQQQQPSPAAPPPATPVCTQCAKAHPGECKAPKCATCEYYHMKHESCFAALALWQASGLEGTPGPQAKAEKKPTRPKKSETAEKAQKTEKVKAVVGDEEDDWVQVISACVGKSDALRAALRLHAKFGGGAGLPSHQKRPPREDDDADDSYGASRKKRTQ</sequence>
<protein>
    <submittedName>
        <fullName evidence="2">Uncharacterized protein</fullName>
    </submittedName>
</protein>
<feature type="compositionally biased region" description="Polar residues" evidence="1">
    <location>
        <begin position="44"/>
        <end position="65"/>
    </location>
</feature>
<reference evidence="2" key="1">
    <citation type="submission" date="2022-10" db="EMBL/GenBank/DDBJ databases">
        <title>Culturing micro-colonial fungi from biological soil crusts in the Mojave desert and describing Neophaeococcomyces mojavensis, and introducing the new genera and species Taxawa tesnikishii.</title>
        <authorList>
            <person name="Kurbessoian T."/>
            <person name="Stajich J.E."/>
        </authorList>
    </citation>
    <scope>NUCLEOTIDE SEQUENCE</scope>
    <source>
        <strain evidence="2">TK_1</strain>
    </source>
</reference>
<feature type="compositionally biased region" description="Pro residues" evidence="1">
    <location>
        <begin position="185"/>
        <end position="195"/>
    </location>
</feature>
<feature type="region of interest" description="Disordered" evidence="1">
    <location>
        <begin position="1"/>
        <end position="99"/>
    </location>
</feature>
<gene>
    <name evidence="2" type="ORF">H2201_000110</name>
</gene>
<feature type="compositionally biased region" description="Basic and acidic residues" evidence="1">
    <location>
        <begin position="1"/>
        <end position="10"/>
    </location>
</feature>
<feature type="region of interest" description="Disordered" evidence="1">
    <location>
        <begin position="256"/>
        <end position="285"/>
    </location>
</feature>
<evidence type="ECO:0000256" key="1">
    <source>
        <dbReference type="SAM" id="MobiDB-lite"/>
    </source>
</evidence>
<keyword evidence="3" id="KW-1185">Reference proteome</keyword>
<accession>A0ABQ9P8Z5</accession>